<dbReference type="PANTHER" id="PTHR47268:SF4">
    <property type="entry name" value="ACYLPHOSPHATASE"/>
    <property type="match status" value="1"/>
</dbReference>
<dbReference type="RefSeq" id="WP_073378220.1">
    <property type="nucleotide sequence ID" value="NZ_FQXS01000027.1"/>
</dbReference>
<dbReference type="OrthoDB" id="5295388at2"/>
<dbReference type="EMBL" id="FQXS01000027">
    <property type="protein sequence ID" value="SHI06438.1"/>
    <property type="molecule type" value="Genomic_DNA"/>
</dbReference>
<evidence type="ECO:0000313" key="7">
    <source>
        <dbReference type="EMBL" id="SHI06438.1"/>
    </source>
</evidence>
<keyword evidence="4" id="KW-0378">Hydrolase</keyword>
<dbReference type="STRING" id="1121409.SAMN02745124_03592"/>
<reference evidence="7 8" key="1">
    <citation type="submission" date="2016-11" db="EMBL/GenBank/DDBJ databases">
        <authorList>
            <person name="Jaros S."/>
            <person name="Januszkiewicz K."/>
            <person name="Wedrychowicz H."/>
        </authorList>
    </citation>
    <scope>NUCLEOTIDE SEQUENCE [LARGE SCALE GENOMIC DNA]</scope>
    <source>
        <strain evidence="7 8">DSM 9705</strain>
    </source>
</reference>
<evidence type="ECO:0000256" key="2">
    <source>
        <dbReference type="ARBA" id="ARBA00012150"/>
    </source>
</evidence>
<dbReference type="PRINTS" id="PR00112">
    <property type="entry name" value="ACYLPHPHTASE"/>
</dbReference>
<comment type="similarity">
    <text evidence="1 5">Belongs to the acylphosphatase family.</text>
</comment>
<dbReference type="InterPro" id="IPR020456">
    <property type="entry name" value="Acylphosphatase"/>
</dbReference>
<evidence type="ECO:0000256" key="3">
    <source>
        <dbReference type="ARBA" id="ARBA00047645"/>
    </source>
</evidence>
<dbReference type="PROSITE" id="PS00151">
    <property type="entry name" value="ACYLPHOSPHATASE_2"/>
    <property type="match status" value="1"/>
</dbReference>
<dbReference type="Gene3D" id="3.30.70.100">
    <property type="match status" value="1"/>
</dbReference>
<dbReference type="AlphaFoldDB" id="A0A1M5Y3Q2"/>
<gene>
    <name evidence="7" type="ORF">SAMN02745124_03592</name>
</gene>
<protein>
    <recommendedName>
        <fullName evidence="2 4">acylphosphatase</fullName>
        <ecNumber evidence="2 4">3.6.1.7</ecNumber>
    </recommendedName>
</protein>
<name>A0A1M5Y3Q2_9BACT</name>
<keyword evidence="8" id="KW-1185">Reference proteome</keyword>
<feature type="domain" description="Acylphosphatase-like" evidence="6">
    <location>
        <begin position="5"/>
        <end position="94"/>
    </location>
</feature>
<dbReference type="Proteomes" id="UP000184139">
    <property type="component" value="Unassembled WGS sequence"/>
</dbReference>
<proteinExistence type="inferred from homology"/>
<feature type="active site" evidence="4">
    <location>
        <position position="20"/>
    </location>
</feature>
<dbReference type="PANTHER" id="PTHR47268">
    <property type="entry name" value="ACYLPHOSPHATASE"/>
    <property type="match status" value="1"/>
</dbReference>
<accession>A0A1M5Y3Q2</accession>
<dbReference type="GO" id="GO:0003998">
    <property type="term" value="F:acylphosphatase activity"/>
    <property type="evidence" value="ECO:0007669"/>
    <property type="project" value="UniProtKB-EC"/>
</dbReference>
<evidence type="ECO:0000313" key="8">
    <source>
        <dbReference type="Proteomes" id="UP000184139"/>
    </source>
</evidence>
<feature type="active site" evidence="4">
    <location>
        <position position="38"/>
    </location>
</feature>
<dbReference type="Pfam" id="PF00708">
    <property type="entry name" value="Acylphosphatase"/>
    <property type="match status" value="1"/>
</dbReference>
<dbReference type="InterPro" id="IPR036046">
    <property type="entry name" value="Acylphosphatase-like_dom_sf"/>
</dbReference>
<dbReference type="PROSITE" id="PS51160">
    <property type="entry name" value="ACYLPHOSPHATASE_3"/>
    <property type="match status" value="1"/>
</dbReference>
<sequence>MEQKTIRARVYGTVQGVCYRDYTRRKAEKLALVGWVRNCSDGSVEALISGPPERIEEIVAWLHHGPPHAHVERVEIVSEAAPSLPPSPAFQIRF</sequence>
<evidence type="ECO:0000256" key="1">
    <source>
        <dbReference type="ARBA" id="ARBA00005614"/>
    </source>
</evidence>
<evidence type="ECO:0000256" key="5">
    <source>
        <dbReference type="RuleBase" id="RU004168"/>
    </source>
</evidence>
<organism evidence="7 8">
    <name type="scientific">Desulfofustis glycolicus DSM 9705</name>
    <dbReference type="NCBI Taxonomy" id="1121409"/>
    <lineage>
        <taxon>Bacteria</taxon>
        <taxon>Pseudomonadati</taxon>
        <taxon>Thermodesulfobacteriota</taxon>
        <taxon>Desulfobulbia</taxon>
        <taxon>Desulfobulbales</taxon>
        <taxon>Desulfocapsaceae</taxon>
        <taxon>Desulfofustis</taxon>
    </lineage>
</organism>
<comment type="catalytic activity">
    <reaction evidence="3 4">
        <text>an acyl phosphate + H2O = a carboxylate + phosphate + H(+)</text>
        <dbReference type="Rhea" id="RHEA:14965"/>
        <dbReference type="ChEBI" id="CHEBI:15377"/>
        <dbReference type="ChEBI" id="CHEBI:15378"/>
        <dbReference type="ChEBI" id="CHEBI:29067"/>
        <dbReference type="ChEBI" id="CHEBI:43474"/>
        <dbReference type="ChEBI" id="CHEBI:59918"/>
        <dbReference type="EC" id="3.6.1.7"/>
    </reaction>
</comment>
<dbReference type="InterPro" id="IPR001792">
    <property type="entry name" value="Acylphosphatase-like_dom"/>
</dbReference>
<dbReference type="InterPro" id="IPR017968">
    <property type="entry name" value="Acylphosphatase_CS"/>
</dbReference>
<dbReference type="EC" id="3.6.1.7" evidence="2 4"/>
<dbReference type="SUPFAM" id="SSF54975">
    <property type="entry name" value="Acylphosphatase/BLUF domain-like"/>
    <property type="match status" value="1"/>
</dbReference>
<evidence type="ECO:0000259" key="6">
    <source>
        <dbReference type="PROSITE" id="PS51160"/>
    </source>
</evidence>
<evidence type="ECO:0000256" key="4">
    <source>
        <dbReference type="PROSITE-ProRule" id="PRU00520"/>
    </source>
</evidence>